<dbReference type="PANTHER" id="PTHR31060:SF32">
    <property type="entry name" value="BTB_POZ DOMAIN PLANT PROTEIN"/>
    <property type="match status" value="1"/>
</dbReference>
<evidence type="ECO:0000256" key="2">
    <source>
        <dbReference type="ARBA" id="ARBA00004906"/>
    </source>
</evidence>
<dbReference type="OrthoDB" id="2014231at2759"/>
<feature type="region of interest" description="Disordered" evidence="4">
    <location>
        <begin position="1"/>
        <end position="67"/>
    </location>
</feature>
<protein>
    <recommendedName>
        <fullName evidence="5">At3g05675-like ankyrin-like domain-containing protein</fullName>
    </recommendedName>
</protein>
<feature type="domain" description="At3g05675-like ankyrin-like" evidence="5">
    <location>
        <begin position="220"/>
        <end position="401"/>
    </location>
</feature>
<comment type="pathway">
    <text evidence="2">Protein modification; protein ubiquitination.</text>
</comment>
<sequence length="409" mass="46601">MIKQGFISDPPLSFSPSRTASLSKPPISSPPPSPNDSTRSRRSNPTLLDMISDEHNRETRRYQDEPRRKYHARVAKILADFKNGVGAGDAKLTLVGRDGHRATMDVHKKVLSEKSKFFMEKMKSRRENGVSQPHIVECDDVETYVETVVLMYCDDLKNKLIGENVFKVLALLKVSSAIEFEEGIKSCLEYLEAAPWSEEEEQTVVSCIEKLDLAGSTANSVLERVSVSSTSKKVTSHLNDPGDLVGEISREAGNLLWIVDILIEKKICDEFVQLWGEQKELANLHSKIPAKYRHEISKITARICVGIGKGKILVKREARFTVLKTWLEAMYDDFGWMRRSSSRSMEWKVVEDGLSQMILTLSLSQQQVVLMKWFDRFMSKGDECPNVERAFEVWWRRAFVRQVIVEPSE</sequence>
<dbReference type="EMBL" id="CACVBM020001032">
    <property type="protein sequence ID" value="CAA7025682.1"/>
    <property type="molecule type" value="Genomic_DNA"/>
</dbReference>
<dbReference type="Gene3D" id="3.30.710.10">
    <property type="entry name" value="Potassium Channel Kv1.1, Chain A"/>
    <property type="match status" value="1"/>
</dbReference>
<comment type="function">
    <text evidence="1">May act as a substrate-specific adapter of an E3 ubiquitin-protein ligase complex (CUL3-RBX1-BTB) which mediates the ubiquitination and subsequent proteasomal degradation of target proteins.</text>
</comment>
<keyword evidence="7" id="KW-1185">Reference proteome</keyword>
<reference evidence="6" key="1">
    <citation type="submission" date="2020-01" db="EMBL/GenBank/DDBJ databases">
        <authorList>
            <person name="Mishra B."/>
        </authorList>
    </citation>
    <scope>NUCLEOTIDE SEQUENCE [LARGE SCALE GENOMIC DNA]</scope>
</reference>
<dbReference type="AlphaFoldDB" id="A0A6D2IFD7"/>
<evidence type="ECO:0000256" key="3">
    <source>
        <dbReference type="ARBA" id="ARBA00022786"/>
    </source>
</evidence>
<evidence type="ECO:0000313" key="6">
    <source>
        <dbReference type="EMBL" id="CAA7025682.1"/>
    </source>
</evidence>
<feature type="compositionally biased region" description="Basic and acidic residues" evidence="4">
    <location>
        <begin position="52"/>
        <end position="67"/>
    </location>
</feature>
<dbReference type="InterPro" id="IPR058039">
    <property type="entry name" value="At3g05675-like_ankyrin"/>
</dbReference>
<keyword evidence="3" id="KW-0833">Ubl conjugation pathway</keyword>
<proteinExistence type="predicted"/>
<dbReference type="InterPro" id="IPR038920">
    <property type="entry name" value="At3g05675-like"/>
</dbReference>
<dbReference type="GO" id="GO:0016567">
    <property type="term" value="P:protein ubiquitination"/>
    <property type="evidence" value="ECO:0007669"/>
    <property type="project" value="UniProtKB-UniPathway"/>
</dbReference>
<name>A0A6D2IFD7_9BRAS</name>
<evidence type="ECO:0000256" key="1">
    <source>
        <dbReference type="ARBA" id="ARBA00002668"/>
    </source>
</evidence>
<dbReference type="InterPro" id="IPR011333">
    <property type="entry name" value="SKP1/BTB/POZ_sf"/>
</dbReference>
<dbReference type="PANTHER" id="PTHR31060">
    <property type="entry name" value="OSJNBA0011J08.25 PROTEIN-RELATED"/>
    <property type="match status" value="1"/>
</dbReference>
<evidence type="ECO:0000313" key="7">
    <source>
        <dbReference type="Proteomes" id="UP000467841"/>
    </source>
</evidence>
<dbReference type="Proteomes" id="UP000467841">
    <property type="component" value="Unassembled WGS sequence"/>
</dbReference>
<organism evidence="6 7">
    <name type="scientific">Microthlaspi erraticum</name>
    <dbReference type="NCBI Taxonomy" id="1685480"/>
    <lineage>
        <taxon>Eukaryota</taxon>
        <taxon>Viridiplantae</taxon>
        <taxon>Streptophyta</taxon>
        <taxon>Embryophyta</taxon>
        <taxon>Tracheophyta</taxon>
        <taxon>Spermatophyta</taxon>
        <taxon>Magnoliopsida</taxon>
        <taxon>eudicotyledons</taxon>
        <taxon>Gunneridae</taxon>
        <taxon>Pentapetalae</taxon>
        <taxon>rosids</taxon>
        <taxon>malvids</taxon>
        <taxon>Brassicales</taxon>
        <taxon>Brassicaceae</taxon>
        <taxon>Coluteocarpeae</taxon>
        <taxon>Microthlaspi</taxon>
    </lineage>
</organism>
<gene>
    <name evidence="6" type="ORF">MERR_LOCUS12917</name>
</gene>
<accession>A0A6D2IFD7</accession>
<comment type="caution">
    <text evidence="6">The sequence shown here is derived from an EMBL/GenBank/DDBJ whole genome shotgun (WGS) entry which is preliminary data.</text>
</comment>
<dbReference type="Pfam" id="PF25553">
    <property type="entry name" value="BTB-POZ_ANK-like"/>
    <property type="match status" value="1"/>
</dbReference>
<evidence type="ECO:0000259" key="5">
    <source>
        <dbReference type="Pfam" id="PF25553"/>
    </source>
</evidence>
<evidence type="ECO:0000256" key="4">
    <source>
        <dbReference type="SAM" id="MobiDB-lite"/>
    </source>
</evidence>
<dbReference type="UniPathway" id="UPA00143"/>